<dbReference type="Pfam" id="PF01636">
    <property type="entry name" value="APH"/>
    <property type="match status" value="1"/>
</dbReference>
<keyword evidence="4" id="KW-1185">Reference proteome</keyword>
<protein>
    <submittedName>
        <fullName evidence="3">Phosphotransferase</fullName>
    </submittedName>
</protein>
<feature type="domain" description="Aminoglycoside phosphotransferase" evidence="2">
    <location>
        <begin position="18"/>
        <end position="264"/>
    </location>
</feature>
<evidence type="ECO:0000259" key="2">
    <source>
        <dbReference type="Pfam" id="PF01636"/>
    </source>
</evidence>
<dbReference type="InterPro" id="IPR011009">
    <property type="entry name" value="Kinase-like_dom_sf"/>
</dbReference>
<dbReference type="Gene3D" id="3.30.200.20">
    <property type="entry name" value="Phosphorylase Kinase, domain 1"/>
    <property type="match status" value="1"/>
</dbReference>
<organism evidence="3 4">
    <name type="scientific">Cohnella cellulosilytica</name>
    <dbReference type="NCBI Taxonomy" id="986710"/>
    <lineage>
        <taxon>Bacteria</taxon>
        <taxon>Bacillati</taxon>
        <taxon>Bacillota</taxon>
        <taxon>Bacilli</taxon>
        <taxon>Bacillales</taxon>
        <taxon>Paenibacillaceae</taxon>
        <taxon>Cohnella</taxon>
    </lineage>
</organism>
<sequence length="335" mass="37732">MSFDAILHRYFPEGRWEIEQGHSGWNNTTRFVRADGRRWVLRIYETHKDEEKIRFEHRLLEKLNEVNLSFRVPKPAACEDGSTIVRLEDGTGRLACLFAYIDGDRPEEGAVGAAESLGETTRELVHALAALELLDAPAYAPYYEMEASYPWCTPDKVASFCAEPPAGLEEEASALRLIAEELDGFRAYAPRFRQLPHQLIHGDINFSNCLVSADKSGRIGAVLDFEFCTRDLRAMEIAVVLSGFLGADSGAYTIEAFLRGAGRRLRLSREEAEAIPGLIRLRTLDVFLHFLNRYFDGVDGVAVLKEQTASAARNLIRLNGENGWLTDRVEKYLMQ</sequence>
<reference evidence="4" key="1">
    <citation type="journal article" date="2019" name="Int. J. Syst. Evol. Microbiol.">
        <title>The Global Catalogue of Microorganisms (GCM) 10K type strain sequencing project: providing services to taxonomists for standard genome sequencing and annotation.</title>
        <authorList>
            <consortium name="The Broad Institute Genomics Platform"/>
            <consortium name="The Broad Institute Genome Sequencing Center for Infectious Disease"/>
            <person name="Wu L."/>
            <person name="Ma J."/>
        </authorList>
    </citation>
    <scope>NUCLEOTIDE SEQUENCE [LARGE SCALE GENOMIC DNA]</scope>
    <source>
        <strain evidence="4">KCTC 12907</strain>
    </source>
</reference>
<dbReference type="PANTHER" id="PTHR21064:SF6">
    <property type="entry name" value="AMINOGLYCOSIDE PHOSPHOTRANSFERASE DOMAIN-CONTAINING PROTEIN"/>
    <property type="match status" value="1"/>
</dbReference>
<evidence type="ECO:0000313" key="3">
    <source>
        <dbReference type="EMBL" id="MFC7150234.1"/>
    </source>
</evidence>
<dbReference type="Gene3D" id="3.90.1200.10">
    <property type="match status" value="1"/>
</dbReference>
<comment type="caution">
    <text evidence="3">The sequence shown here is derived from an EMBL/GenBank/DDBJ whole genome shotgun (WGS) entry which is preliminary data.</text>
</comment>
<dbReference type="SUPFAM" id="SSF56112">
    <property type="entry name" value="Protein kinase-like (PK-like)"/>
    <property type="match status" value="1"/>
</dbReference>
<proteinExistence type="inferred from homology"/>
<dbReference type="EMBL" id="JBHTAI010000010">
    <property type="protein sequence ID" value="MFC7150234.1"/>
    <property type="molecule type" value="Genomic_DNA"/>
</dbReference>
<gene>
    <name evidence="3" type="ORF">ACFQMJ_17030</name>
</gene>
<name>A0ABW2FDM8_9BACL</name>
<dbReference type="Proteomes" id="UP001596378">
    <property type="component" value="Unassembled WGS sequence"/>
</dbReference>
<dbReference type="PANTHER" id="PTHR21064">
    <property type="entry name" value="AMINOGLYCOSIDE PHOSPHOTRANSFERASE DOMAIN-CONTAINING PROTEIN-RELATED"/>
    <property type="match status" value="1"/>
</dbReference>
<dbReference type="InterPro" id="IPR050249">
    <property type="entry name" value="Pseudomonas-type_ThrB"/>
</dbReference>
<evidence type="ECO:0000256" key="1">
    <source>
        <dbReference type="ARBA" id="ARBA00038240"/>
    </source>
</evidence>
<accession>A0ABW2FDM8</accession>
<dbReference type="InterPro" id="IPR002575">
    <property type="entry name" value="Aminoglycoside_PTrfase"/>
</dbReference>
<comment type="similarity">
    <text evidence="1">Belongs to the pseudomonas-type ThrB family.</text>
</comment>
<dbReference type="RefSeq" id="WP_378045906.1">
    <property type="nucleotide sequence ID" value="NZ_JBHMDN010000008.1"/>
</dbReference>
<evidence type="ECO:0000313" key="4">
    <source>
        <dbReference type="Proteomes" id="UP001596378"/>
    </source>
</evidence>